<feature type="region of interest" description="Disordered" evidence="1">
    <location>
        <begin position="152"/>
        <end position="174"/>
    </location>
</feature>
<gene>
    <name evidence="2" type="ORF">FGK64_02800</name>
</gene>
<sequence length="201" mass="22382">MFDADGKYSDPARTIDKRGLQKKVNRQTSGKACGIVDTESELESIILIAADLDPRVRGVFPQPCTFDLNTGEAYPSKQALMDALHGTRYRPWCYTPDFLLQLVDGSKVFIEGKHTRFLEGHPTFSAVPIAMADYGHRQALCDLAPCQAARRRQTHRFQPKLRRRPVSVSRRTPHGSSVGAFHFFEASPGSACSDHDGHRGL</sequence>
<evidence type="ECO:0000256" key="1">
    <source>
        <dbReference type="SAM" id="MobiDB-lite"/>
    </source>
</evidence>
<feature type="compositionally biased region" description="Basic residues" evidence="1">
    <location>
        <begin position="152"/>
        <end position="165"/>
    </location>
</feature>
<dbReference type="RefSeq" id="WP_138862276.1">
    <property type="nucleotide sequence ID" value="NZ_VCPC01000001.1"/>
</dbReference>
<comment type="caution">
    <text evidence="2">The sequence shown here is derived from an EMBL/GenBank/DDBJ whole genome shotgun (WGS) entry which is preliminary data.</text>
</comment>
<dbReference type="Proteomes" id="UP001191082">
    <property type="component" value="Unassembled WGS sequence"/>
</dbReference>
<evidence type="ECO:0000313" key="2">
    <source>
        <dbReference type="EMBL" id="TMV14924.1"/>
    </source>
</evidence>
<keyword evidence="3" id="KW-1185">Reference proteome</keyword>
<protein>
    <submittedName>
        <fullName evidence="2">Uncharacterized protein</fullName>
    </submittedName>
</protein>
<evidence type="ECO:0000313" key="3">
    <source>
        <dbReference type="Proteomes" id="UP001191082"/>
    </source>
</evidence>
<accession>A0ABY2XD78</accession>
<proteinExistence type="predicted"/>
<dbReference type="EMBL" id="VCPC01000001">
    <property type="protein sequence ID" value="TMV14924.1"/>
    <property type="molecule type" value="Genomic_DNA"/>
</dbReference>
<organism evidence="2 3">
    <name type="scientific">Arenibacterium halophilum</name>
    <dbReference type="NCBI Taxonomy" id="2583821"/>
    <lineage>
        <taxon>Bacteria</taxon>
        <taxon>Pseudomonadati</taxon>
        <taxon>Pseudomonadota</taxon>
        <taxon>Alphaproteobacteria</taxon>
        <taxon>Rhodobacterales</taxon>
        <taxon>Paracoccaceae</taxon>
        <taxon>Arenibacterium</taxon>
    </lineage>
</organism>
<reference evidence="2 3" key="1">
    <citation type="submission" date="2019-05" db="EMBL/GenBank/DDBJ databases">
        <title>Marivita sp. nov. isolated from sea sediment.</title>
        <authorList>
            <person name="Kim W."/>
        </authorList>
    </citation>
    <scope>NUCLEOTIDE SEQUENCE [LARGE SCALE GENOMIC DNA]</scope>
    <source>
        <strain evidence="2 3">CAU 1492</strain>
    </source>
</reference>
<name>A0ABY2XD78_9RHOB</name>